<gene>
    <name evidence="8" type="primary">Tmc7</name>
    <name evidence="8" type="ORF">ERIRUB_R01776</name>
</gene>
<dbReference type="Proteomes" id="UP000529965">
    <property type="component" value="Unassembled WGS sequence"/>
</dbReference>
<sequence>RDSQQAETEHLSKWKKWRRTSNKSMKKALSEIKGFSSYLVLWRHDIHSIEGKFGTGIQSYFSFLRFLVLLNFIIFVLMFSFVTLPTIISKYGIFNSTVDYISPKNTEDICTVYEPNGNKGLVYFYTYLKDLLSGTGFLELTILFYGYYSVDAVWIDIMRYNLPLAYLLATFAYLALSFLWIIKRSVEGFKHNLVHDADPFQSYCNKVFAGWDFCITDPNAARLKFRSLQYELQTDLQEEKLKQKIAERTMEEKLRIYSLRIFINIIVIAILSGCFYSIYRVTVFSQEYSNVSIRNDTRTDLVNLLVQYLPSMVITTANFIGPLIFSFLIQFEDYTPAFEIKLTLLRCVFVRLANIGVLLFSLWSQISDCDGDKCQPCGYNYEHYPCWESDVGQEMYKLMIFDFIVILAVALFVDFPRKLLVTHCSCKLVQWFGHKEFGISDNVLEIIYGQTICWIGTFFSPLLPLIATVKYFIIFYVKKIVLIHTRKPAARPVRASSSNFFFLVVLLIGLLLAFVPLGVSIAHIPSSKACGLFRNFNTSWEVIPDTIFKFPAGLQQVLFGMASEAFAVPFFVI</sequence>
<dbReference type="PANTHER" id="PTHR23302:SF42">
    <property type="entry name" value="TRANSMEMBRANE CHANNEL-LIKE PROTEIN 7"/>
    <property type="match status" value="1"/>
</dbReference>
<feature type="transmembrane region" description="Helical" evidence="6">
    <location>
        <begin position="395"/>
        <end position="413"/>
    </location>
</feature>
<comment type="similarity">
    <text evidence="2 6">Belongs to the TMC family.</text>
</comment>
<feature type="transmembrane region" description="Helical" evidence="6">
    <location>
        <begin position="63"/>
        <end position="84"/>
    </location>
</feature>
<keyword evidence="5 6" id="KW-0472">Membrane</keyword>
<evidence type="ECO:0000313" key="8">
    <source>
        <dbReference type="EMBL" id="NWY76648.1"/>
    </source>
</evidence>
<evidence type="ECO:0000256" key="3">
    <source>
        <dbReference type="ARBA" id="ARBA00022692"/>
    </source>
</evidence>
<evidence type="ECO:0000256" key="5">
    <source>
        <dbReference type="ARBA" id="ARBA00023136"/>
    </source>
</evidence>
<dbReference type="GO" id="GO:0005886">
    <property type="term" value="C:plasma membrane"/>
    <property type="evidence" value="ECO:0007669"/>
    <property type="project" value="InterPro"/>
</dbReference>
<protein>
    <recommendedName>
        <fullName evidence="6">Transmembrane channel-like protein</fullName>
    </recommendedName>
</protein>
<dbReference type="InterPro" id="IPR038900">
    <property type="entry name" value="TMC"/>
</dbReference>
<evidence type="ECO:0000256" key="4">
    <source>
        <dbReference type="ARBA" id="ARBA00022989"/>
    </source>
</evidence>
<dbReference type="PANTHER" id="PTHR23302">
    <property type="entry name" value="TRANSMEMBRANE CHANNEL-RELATED"/>
    <property type="match status" value="1"/>
</dbReference>
<feature type="transmembrane region" description="Helical" evidence="6">
    <location>
        <begin position="257"/>
        <end position="279"/>
    </location>
</feature>
<keyword evidence="4 6" id="KW-1133">Transmembrane helix</keyword>
<evidence type="ECO:0000259" key="7">
    <source>
        <dbReference type="Pfam" id="PF07810"/>
    </source>
</evidence>
<dbReference type="EMBL" id="VZSK01002572">
    <property type="protein sequence ID" value="NWY76648.1"/>
    <property type="molecule type" value="Genomic_DNA"/>
</dbReference>
<dbReference type="InterPro" id="IPR012496">
    <property type="entry name" value="TMC_dom"/>
</dbReference>
<comment type="caution">
    <text evidence="8">The sequence shown here is derived from an EMBL/GenBank/DDBJ whole genome shotgun (WGS) entry which is preliminary data.</text>
</comment>
<proteinExistence type="inferred from homology"/>
<evidence type="ECO:0000256" key="2">
    <source>
        <dbReference type="ARBA" id="ARBA00006510"/>
    </source>
</evidence>
<feature type="non-terminal residue" evidence="8">
    <location>
        <position position="1"/>
    </location>
</feature>
<accession>A0A7K7H518</accession>
<dbReference type="AlphaFoldDB" id="A0A7K7H518"/>
<feature type="transmembrane region" description="Helical" evidence="6">
    <location>
        <begin position="131"/>
        <end position="148"/>
    </location>
</feature>
<organism evidence="8 9">
    <name type="scientific">Erithacus rubecula</name>
    <name type="common">European robin</name>
    <dbReference type="NCBI Taxonomy" id="37610"/>
    <lineage>
        <taxon>Eukaryota</taxon>
        <taxon>Metazoa</taxon>
        <taxon>Chordata</taxon>
        <taxon>Craniata</taxon>
        <taxon>Vertebrata</taxon>
        <taxon>Euteleostomi</taxon>
        <taxon>Archelosauria</taxon>
        <taxon>Archosauria</taxon>
        <taxon>Dinosauria</taxon>
        <taxon>Saurischia</taxon>
        <taxon>Theropoda</taxon>
        <taxon>Coelurosauria</taxon>
        <taxon>Aves</taxon>
        <taxon>Neognathae</taxon>
        <taxon>Neoaves</taxon>
        <taxon>Telluraves</taxon>
        <taxon>Australaves</taxon>
        <taxon>Passeriformes</taxon>
        <taxon>Turdidae</taxon>
        <taxon>Erithacus</taxon>
    </lineage>
</organism>
<feature type="transmembrane region" description="Helical" evidence="6">
    <location>
        <begin position="343"/>
        <end position="363"/>
    </location>
</feature>
<feature type="non-terminal residue" evidence="8">
    <location>
        <position position="573"/>
    </location>
</feature>
<dbReference type="GO" id="GO:0008381">
    <property type="term" value="F:mechanosensitive monoatomic ion channel activity"/>
    <property type="evidence" value="ECO:0007669"/>
    <property type="project" value="TreeGrafter"/>
</dbReference>
<feature type="transmembrane region" description="Helical" evidence="6">
    <location>
        <begin position="160"/>
        <end position="182"/>
    </location>
</feature>
<reference evidence="8 9" key="1">
    <citation type="submission" date="2019-09" db="EMBL/GenBank/DDBJ databases">
        <title>Bird 10,000 Genomes (B10K) Project - Family phase.</title>
        <authorList>
            <person name="Zhang G."/>
        </authorList>
    </citation>
    <scope>NUCLEOTIDE SEQUENCE [LARGE SCALE GENOMIC DNA]</scope>
    <source>
        <strain evidence="8">OUT-0015</strain>
        <tissue evidence="8">Blood</tissue>
    </source>
</reference>
<feature type="transmembrane region" description="Helical" evidence="6">
    <location>
        <begin position="500"/>
        <end position="524"/>
    </location>
</feature>
<keyword evidence="9" id="KW-1185">Reference proteome</keyword>
<feature type="transmembrane region" description="Helical" evidence="6">
    <location>
        <begin position="452"/>
        <end position="477"/>
    </location>
</feature>
<feature type="transmembrane region" description="Helical" evidence="6">
    <location>
        <begin position="308"/>
        <end position="331"/>
    </location>
</feature>
<feature type="domain" description="TMC" evidence="7">
    <location>
        <begin position="386"/>
        <end position="496"/>
    </location>
</feature>
<comment type="subcellular location">
    <subcellularLocation>
        <location evidence="1 6">Membrane</location>
        <topology evidence="1 6">Multi-pass membrane protein</topology>
    </subcellularLocation>
</comment>
<evidence type="ECO:0000313" key="9">
    <source>
        <dbReference type="Proteomes" id="UP000529965"/>
    </source>
</evidence>
<dbReference type="Pfam" id="PF07810">
    <property type="entry name" value="TMC"/>
    <property type="match status" value="1"/>
</dbReference>
<evidence type="ECO:0000256" key="1">
    <source>
        <dbReference type="ARBA" id="ARBA00004141"/>
    </source>
</evidence>
<keyword evidence="3 6" id="KW-0812">Transmembrane</keyword>
<evidence type="ECO:0000256" key="6">
    <source>
        <dbReference type="RuleBase" id="RU310713"/>
    </source>
</evidence>
<name>A0A7K7H518_ERIRU</name>